<dbReference type="AlphaFoldDB" id="A0A091NMD4"/>
<proteinExistence type="predicted"/>
<feature type="non-terminal residue" evidence="1">
    <location>
        <position position="34"/>
    </location>
</feature>
<keyword evidence="2" id="KW-1185">Reference proteome</keyword>
<protein>
    <submittedName>
        <fullName evidence="1">Uncharacterized protein</fullName>
    </submittedName>
</protein>
<dbReference type="Proteomes" id="UP000054244">
    <property type="component" value="Unassembled WGS sequence"/>
</dbReference>
<evidence type="ECO:0000313" key="2">
    <source>
        <dbReference type="Proteomes" id="UP000054244"/>
    </source>
</evidence>
<accession>A0A091NMD4</accession>
<sequence>KDQKAMNTWSPQTSYPCGNFSNTSCLKPKKPEGS</sequence>
<feature type="non-terminal residue" evidence="1">
    <location>
        <position position="1"/>
    </location>
</feature>
<gene>
    <name evidence="1" type="ORF">N311_01025</name>
</gene>
<organism evidence="1 2">
    <name type="scientific">Apaloderma vittatum</name>
    <name type="common">Bar-tailed trogon</name>
    <dbReference type="NCBI Taxonomy" id="57397"/>
    <lineage>
        <taxon>Eukaryota</taxon>
        <taxon>Metazoa</taxon>
        <taxon>Chordata</taxon>
        <taxon>Craniata</taxon>
        <taxon>Vertebrata</taxon>
        <taxon>Euteleostomi</taxon>
        <taxon>Archelosauria</taxon>
        <taxon>Archosauria</taxon>
        <taxon>Dinosauria</taxon>
        <taxon>Saurischia</taxon>
        <taxon>Theropoda</taxon>
        <taxon>Coelurosauria</taxon>
        <taxon>Aves</taxon>
        <taxon>Neognathae</taxon>
        <taxon>Neoaves</taxon>
        <taxon>Telluraves</taxon>
        <taxon>Coraciimorphae</taxon>
        <taxon>Trogoniformes</taxon>
        <taxon>Trogonidae</taxon>
        <taxon>Apaloderma</taxon>
    </lineage>
</organism>
<reference evidence="1 2" key="1">
    <citation type="submission" date="2014-04" db="EMBL/GenBank/DDBJ databases">
        <title>Genome evolution of avian class.</title>
        <authorList>
            <person name="Zhang G."/>
            <person name="Li C."/>
        </authorList>
    </citation>
    <scope>NUCLEOTIDE SEQUENCE [LARGE SCALE GENOMIC DNA]</scope>
    <source>
        <strain evidence="1">BGI_N311</strain>
    </source>
</reference>
<name>A0A091NMD4_APAVI</name>
<evidence type="ECO:0000313" key="1">
    <source>
        <dbReference type="EMBL" id="KFP90232.1"/>
    </source>
</evidence>
<dbReference type="EMBL" id="KL386892">
    <property type="protein sequence ID" value="KFP90232.1"/>
    <property type="molecule type" value="Genomic_DNA"/>
</dbReference>